<sequence length="300" mass="32747">MSCRPSCKAVRQCTSRFVGWSRKGSSELRREELAVTGCVAPDHATELPDLNLTYQLQHLQFVYSSKSSNRSFALAHATCTFSAAGKAASEAFQTVRLGPGDAPVGMDQWRRALGIGPEWFSLERVSASSKQISRSMRYAGMLRSQSSRVKDANLYSYIDMSCPEVDISKERAGVVMRQDHLQFSIDCEDTMAVNATNFSLINATFNNVLEEVSVSAYVPNDHTAGIRLQVLNVSMGSATVSTFHSRAFMGSGSEMKALALHAMLKGLPLMNEQLSHTPIIFCGGSSACALVRSLRATCCY</sequence>
<name>A0AA36HNY9_9DINO</name>
<dbReference type="Proteomes" id="UP001178507">
    <property type="component" value="Unassembled WGS sequence"/>
</dbReference>
<accession>A0AA36HNY9</accession>
<evidence type="ECO:0000313" key="2">
    <source>
        <dbReference type="Proteomes" id="UP001178507"/>
    </source>
</evidence>
<comment type="caution">
    <text evidence="1">The sequence shown here is derived from an EMBL/GenBank/DDBJ whole genome shotgun (WGS) entry which is preliminary data.</text>
</comment>
<proteinExistence type="predicted"/>
<protein>
    <submittedName>
        <fullName evidence="1">Uncharacterized protein</fullName>
    </submittedName>
</protein>
<keyword evidence="2" id="KW-1185">Reference proteome</keyword>
<gene>
    <name evidence="1" type="ORF">EVOR1521_LOCUS2450</name>
</gene>
<dbReference type="EMBL" id="CAUJNA010000129">
    <property type="protein sequence ID" value="CAJ1372351.1"/>
    <property type="molecule type" value="Genomic_DNA"/>
</dbReference>
<evidence type="ECO:0000313" key="1">
    <source>
        <dbReference type="EMBL" id="CAJ1372351.1"/>
    </source>
</evidence>
<dbReference type="AlphaFoldDB" id="A0AA36HNY9"/>
<reference evidence="1" key="1">
    <citation type="submission" date="2023-08" db="EMBL/GenBank/DDBJ databases">
        <authorList>
            <person name="Chen Y."/>
            <person name="Shah S."/>
            <person name="Dougan E. K."/>
            <person name="Thang M."/>
            <person name="Chan C."/>
        </authorList>
    </citation>
    <scope>NUCLEOTIDE SEQUENCE</scope>
</reference>
<organism evidence="1 2">
    <name type="scientific">Effrenium voratum</name>
    <dbReference type="NCBI Taxonomy" id="2562239"/>
    <lineage>
        <taxon>Eukaryota</taxon>
        <taxon>Sar</taxon>
        <taxon>Alveolata</taxon>
        <taxon>Dinophyceae</taxon>
        <taxon>Suessiales</taxon>
        <taxon>Symbiodiniaceae</taxon>
        <taxon>Effrenium</taxon>
    </lineage>
</organism>